<dbReference type="Pfam" id="PF00512">
    <property type="entry name" value="HisKA"/>
    <property type="match status" value="1"/>
</dbReference>
<dbReference type="InterPro" id="IPR050351">
    <property type="entry name" value="BphY/WalK/GraS-like"/>
</dbReference>
<dbReference type="InterPro" id="IPR004358">
    <property type="entry name" value="Sig_transdc_His_kin-like_C"/>
</dbReference>
<evidence type="ECO:0000256" key="7">
    <source>
        <dbReference type="ARBA" id="ARBA00022777"/>
    </source>
</evidence>
<dbReference type="PANTHER" id="PTHR45453">
    <property type="entry name" value="PHOSPHATE REGULON SENSOR PROTEIN PHOR"/>
    <property type="match status" value="1"/>
</dbReference>
<proteinExistence type="predicted"/>
<dbReference type="SUPFAM" id="SSF47384">
    <property type="entry name" value="Homodimeric domain of signal transducing histidine kinase"/>
    <property type="match status" value="1"/>
</dbReference>
<gene>
    <name evidence="11" type="ORF">JCM21714_2617</name>
</gene>
<dbReference type="PROSITE" id="PS50109">
    <property type="entry name" value="HIS_KIN"/>
    <property type="match status" value="1"/>
</dbReference>
<dbReference type="PANTHER" id="PTHR45453:SF1">
    <property type="entry name" value="PHOSPHATE REGULON SENSOR PROTEIN PHOR"/>
    <property type="match status" value="1"/>
</dbReference>
<evidence type="ECO:0000256" key="9">
    <source>
        <dbReference type="ARBA" id="ARBA00023012"/>
    </source>
</evidence>
<dbReference type="EMBL" id="BAVS01000013">
    <property type="protein sequence ID" value="GAE93530.1"/>
    <property type="molecule type" value="Genomic_DNA"/>
</dbReference>
<reference evidence="11 12" key="1">
    <citation type="journal article" date="2014" name="Genome Announc.">
        <title>Draft Genome Sequence of the Boron-Tolerant and Moderately Halotolerant Bacterium Gracilibacillus boraciitolerans JCM 21714T.</title>
        <authorList>
            <person name="Ahmed I."/>
            <person name="Oshima K."/>
            <person name="Suda W."/>
            <person name="Kitamura K."/>
            <person name="Iida T."/>
            <person name="Ohmori Y."/>
            <person name="Fujiwara T."/>
            <person name="Hattori M."/>
            <person name="Ohkuma M."/>
        </authorList>
    </citation>
    <scope>NUCLEOTIDE SEQUENCE [LARGE SCALE GENOMIC DNA]</scope>
    <source>
        <strain evidence="11 12">JCM 21714</strain>
    </source>
</reference>
<dbReference type="Gene3D" id="3.30.565.10">
    <property type="entry name" value="Histidine kinase-like ATPase, C-terminal domain"/>
    <property type="match status" value="1"/>
</dbReference>
<dbReference type="eggNOG" id="COG5002">
    <property type="taxonomic scope" value="Bacteria"/>
</dbReference>
<evidence type="ECO:0000259" key="10">
    <source>
        <dbReference type="PROSITE" id="PS50109"/>
    </source>
</evidence>
<evidence type="ECO:0000256" key="5">
    <source>
        <dbReference type="ARBA" id="ARBA00022679"/>
    </source>
</evidence>
<dbReference type="InterPro" id="IPR036097">
    <property type="entry name" value="HisK_dim/P_sf"/>
</dbReference>
<evidence type="ECO:0000256" key="3">
    <source>
        <dbReference type="ARBA" id="ARBA00012438"/>
    </source>
</evidence>
<evidence type="ECO:0000313" key="12">
    <source>
        <dbReference type="Proteomes" id="UP000019102"/>
    </source>
</evidence>
<dbReference type="SMART" id="SM00388">
    <property type="entry name" value="HisKA"/>
    <property type="match status" value="1"/>
</dbReference>
<keyword evidence="9" id="KW-0902">Two-component regulatory system</keyword>
<name>W4VJG0_9BACI</name>
<dbReference type="Pfam" id="PF02518">
    <property type="entry name" value="HATPase_c"/>
    <property type="match status" value="1"/>
</dbReference>
<keyword evidence="5" id="KW-0808">Transferase</keyword>
<dbReference type="RefSeq" id="WP_369403538.1">
    <property type="nucleotide sequence ID" value="NZ_BAVS01000013.1"/>
</dbReference>
<dbReference type="InterPro" id="IPR003661">
    <property type="entry name" value="HisK_dim/P_dom"/>
</dbReference>
<dbReference type="GO" id="GO:0016036">
    <property type="term" value="P:cellular response to phosphate starvation"/>
    <property type="evidence" value="ECO:0007669"/>
    <property type="project" value="TreeGrafter"/>
</dbReference>
<dbReference type="InterPro" id="IPR003594">
    <property type="entry name" value="HATPase_dom"/>
</dbReference>
<protein>
    <recommendedName>
        <fullName evidence="3">histidine kinase</fullName>
        <ecNumber evidence="3">2.7.13.3</ecNumber>
    </recommendedName>
</protein>
<comment type="caution">
    <text evidence="11">The sequence shown here is derived from an EMBL/GenBank/DDBJ whole genome shotgun (WGS) entry which is preliminary data.</text>
</comment>
<accession>W4VJG0</accession>
<dbReference type="CDD" id="cd00082">
    <property type="entry name" value="HisKA"/>
    <property type="match status" value="1"/>
</dbReference>
<evidence type="ECO:0000313" key="11">
    <source>
        <dbReference type="EMBL" id="GAE93530.1"/>
    </source>
</evidence>
<feature type="domain" description="Histidine kinase" evidence="10">
    <location>
        <begin position="37"/>
        <end position="247"/>
    </location>
</feature>
<dbReference type="GO" id="GO:0000155">
    <property type="term" value="F:phosphorelay sensor kinase activity"/>
    <property type="evidence" value="ECO:0007669"/>
    <property type="project" value="InterPro"/>
</dbReference>
<comment type="catalytic activity">
    <reaction evidence="1">
        <text>ATP + protein L-histidine = ADP + protein N-phospho-L-histidine.</text>
        <dbReference type="EC" id="2.7.13.3"/>
    </reaction>
</comment>
<dbReference type="PRINTS" id="PR00344">
    <property type="entry name" value="BCTRLSENSOR"/>
</dbReference>
<evidence type="ECO:0000256" key="2">
    <source>
        <dbReference type="ARBA" id="ARBA00004370"/>
    </source>
</evidence>
<evidence type="ECO:0000256" key="1">
    <source>
        <dbReference type="ARBA" id="ARBA00000085"/>
    </source>
</evidence>
<evidence type="ECO:0000256" key="4">
    <source>
        <dbReference type="ARBA" id="ARBA00022553"/>
    </source>
</evidence>
<dbReference type="Gene3D" id="1.10.287.130">
    <property type="match status" value="1"/>
</dbReference>
<dbReference type="Proteomes" id="UP000019102">
    <property type="component" value="Unassembled WGS sequence"/>
</dbReference>
<dbReference type="STRING" id="1298598.JCM21714_2617"/>
<keyword evidence="12" id="KW-1185">Reference proteome</keyword>
<keyword evidence="6" id="KW-0547">Nucleotide-binding</keyword>
<dbReference type="SUPFAM" id="SSF55874">
    <property type="entry name" value="ATPase domain of HSP90 chaperone/DNA topoisomerase II/histidine kinase"/>
    <property type="match status" value="1"/>
</dbReference>
<comment type="subcellular location">
    <subcellularLocation>
        <location evidence="2">Membrane</location>
    </subcellularLocation>
</comment>
<dbReference type="InterPro" id="IPR005467">
    <property type="entry name" value="His_kinase_dom"/>
</dbReference>
<keyword evidence="4" id="KW-0597">Phosphoprotein</keyword>
<organism evidence="11 12">
    <name type="scientific">Gracilibacillus boraciitolerans JCM 21714</name>
    <dbReference type="NCBI Taxonomy" id="1298598"/>
    <lineage>
        <taxon>Bacteria</taxon>
        <taxon>Bacillati</taxon>
        <taxon>Bacillota</taxon>
        <taxon>Bacilli</taxon>
        <taxon>Bacillales</taxon>
        <taxon>Bacillaceae</taxon>
        <taxon>Gracilibacillus</taxon>
    </lineage>
</organism>
<evidence type="ECO:0000256" key="8">
    <source>
        <dbReference type="ARBA" id="ARBA00022840"/>
    </source>
</evidence>
<dbReference type="EC" id="2.7.13.3" evidence="3"/>
<evidence type="ECO:0000256" key="6">
    <source>
        <dbReference type="ARBA" id="ARBA00022741"/>
    </source>
</evidence>
<dbReference type="FunFam" id="1.10.287.130:FF:000001">
    <property type="entry name" value="Two-component sensor histidine kinase"/>
    <property type="match status" value="1"/>
</dbReference>
<keyword evidence="7 11" id="KW-0418">Kinase</keyword>
<dbReference type="GO" id="GO:0004721">
    <property type="term" value="F:phosphoprotein phosphatase activity"/>
    <property type="evidence" value="ECO:0007669"/>
    <property type="project" value="TreeGrafter"/>
</dbReference>
<dbReference type="GO" id="GO:0005524">
    <property type="term" value="F:ATP binding"/>
    <property type="evidence" value="ECO:0007669"/>
    <property type="project" value="UniProtKB-KW"/>
</dbReference>
<dbReference type="InterPro" id="IPR036890">
    <property type="entry name" value="HATPase_C_sf"/>
</dbReference>
<sequence length="251" mass="28180">MEEIKATGEIKEVEQSVVEMANELNNFIQSQHHFFQNASHELKTPLMTIQGYAEGIKDGIFEGEDAERGLNVMVAEINRLKKIINEIILLAKLDSEADIYHVKKVNVEQFIEKVMERAIPIANDQNKEIILTKITNHILSFDEGGKMLQAVMNIVTNAIRHAHQRVEISVRTENNQLRIEVVDDGNGIDEDVIQKLFHRFVKGKSGGETGLGLAIARAIVERSGGIIKAENTINKGAKFSILFTKHEKNTD</sequence>
<keyword evidence="8" id="KW-0067">ATP-binding</keyword>
<dbReference type="SMART" id="SM00387">
    <property type="entry name" value="HATPase_c"/>
    <property type="match status" value="1"/>
</dbReference>
<dbReference type="GO" id="GO:0005886">
    <property type="term" value="C:plasma membrane"/>
    <property type="evidence" value="ECO:0007669"/>
    <property type="project" value="TreeGrafter"/>
</dbReference>
<dbReference type="AlphaFoldDB" id="W4VJG0"/>